<feature type="transmembrane region" description="Helical" evidence="1">
    <location>
        <begin position="21"/>
        <end position="38"/>
    </location>
</feature>
<evidence type="ECO:0008006" key="4">
    <source>
        <dbReference type="Google" id="ProtNLM"/>
    </source>
</evidence>
<protein>
    <recommendedName>
        <fullName evidence="4">ABC transporter permease</fullName>
    </recommendedName>
</protein>
<dbReference type="CDD" id="cd21809">
    <property type="entry name" value="ABC-2_lan_permease-like"/>
    <property type="match status" value="1"/>
</dbReference>
<reference evidence="2 3" key="1">
    <citation type="submission" date="2018-06" db="EMBL/GenBank/DDBJ databases">
        <title>Mucibacter soli gen. nov., sp. nov., a new member of the family Chitinophagaceae producing mucin.</title>
        <authorList>
            <person name="Kim M.-K."/>
            <person name="Park S."/>
            <person name="Kim T.-S."/>
            <person name="Joung Y."/>
            <person name="Han J.-H."/>
            <person name="Kim S.B."/>
        </authorList>
    </citation>
    <scope>NUCLEOTIDE SEQUENCE [LARGE SCALE GENOMIC DNA]</scope>
    <source>
        <strain evidence="2 3">R1-15</strain>
    </source>
</reference>
<comment type="caution">
    <text evidence="2">The sequence shown here is derived from an EMBL/GenBank/DDBJ whole genome shotgun (WGS) entry which is preliminary data.</text>
</comment>
<name>A0A2W2AR40_9BACT</name>
<feature type="transmembrane region" description="Helical" evidence="1">
    <location>
        <begin position="222"/>
        <end position="247"/>
    </location>
</feature>
<evidence type="ECO:0000256" key="1">
    <source>
        <dbReference type="SAM" id="Phobius"/>
    </source>
</evidence>
<dbReference type="Proteomes" id="UP000248745">
    <property type="component" value="Unassembled WGS sequence"/>
</dbReference>
<keyword evidence="3" id="KW-1185">Reference proteome</keyword>
<evidence type="ECO:0000313" key="2">
    <source>
        <dbReference type="EMBL" id="PZF74910.1"/>
    </source>
</evidence>
<feature type="transmembrane region" description="Helical" evidence="1">
    <location>
        <begin position="181"/>
        <end position="202"/>
    </location>
</feature>
<dbReference type="Pfam" id="PF12730">
    <property type="entry name" value="ABC2_membrane_4"/>
    <property type="match status" value="1"/>
</dbReference>
<feature type="transmembrane region" description="Helical" evidence="1">
    <location>
        <begin position="112"/>
        <end position="138"/>
    </location>
</feature>
<keyword evidence="1" id="KW-0812">Transmembrane</keyword>
<keyword evidence="1" id="KW-0472">Membrane</keyword>
<dbReference type="PANTHER" id="PTHR37305">
    <property type="entry name" value="INTEGRAL MEMBRANE PROTEIN-RELATED"/>
    <property type="match status" value="1"/>
</dbReference>
<sequence length="254" mass="28990">MQFINSLRGEWLKTRRSAASWLCLIGGFLLPLLYFIGALKDHNTLNSLPVNSEIWKVYFFQIWRFMAVVMLPMGLILSSSLMTQLEFRNNTWKQVLTTPQSIGTIYLAKLSAILLMTLKFFIFFNIGMLAAAIIPSLIFDHQLPRDSFPYSFYLVNNLKILLTCMPVIAIQYLISLRFKNFLVPIGAGLMFWLVSVILVNTWKYAYVSPYSYTPMIGLNTKLPAGINILILSGVYSAVFFAAGFFVFRAKREVS</sequence>
<keyword evidence="1" id="KW-1133">Transmembrane helix</keyword>
<proteinExistence type="predicted"/>
<dbReference type="PANTHER" id="PTHR37305:SF1">
    <property type="entry name" value="MEMBRANE PROTEIN"/>
    <property type="match status" value="1"/>
</dbReference>
<organism evidence="2 3">
    <name type="scientific">Taibaiella soli</name>
    <dbReference type="NCBI Taxonomy" id="1649169"/>
    <lineage>
        <taxon>Bacteria</taxon>
        <taxon>Pseudomonadati</taxon>
        <taxon>Bacteroidota</taxon>
        <taxon>Chitinophagia</taxon>
        <taxon>Chitinophagales</taxon>
        <taxon>Chitinophagaceae</taxon>
        <taxon>Taibaiella</taxon>
    </lineage>
</organism>
<dbReference type="RefSeq" id="WP_110997116.1">
    <property type="nucleotide sequence ID" value="NZ_QKTW01000002.1"/>
</dbReference>
<gene>
    <name evidence="2" type="ORF">DN068_01560</name>
</gene>
<dbReference type="OrthoDB" id="5946463at2"/>
<feature type="transmembrane region" description="Helical" evidence="1">
    <location>
        <begin position="58"/>
        <end position="78"/>
    </location>
</feature>
<dbReference type="EMBL" id="QKTW01000002">
    <property type="protein sequence ID" value="PZF74910.1"/>
    <property type="molecule type" value="Genomic_DNA"/>
</dbReference>
<evidence type="ECO:0000313" key="3">
    <source>
        <dbReference type="Proteomes" id="UP000248745"/>
    </source>
</evidence>
<feature type="transmembrane region" description="Helical" evidence="1">
    <location>
        <begin position="150"/>
        <end position="174"/>
    </location>
</feature>
<dbReference type="AlphaFoldDB" id="A0A2W2AR40"/>
<accession>A0A2W2AR40</accession>